<comment type="caution">
    <text evidence="2">The sequence shown here is derived from an EMBL/GenBank/DDBJ whole genome shotgun (WGS) entry which is preliminary data.</text>
</comment>
<dbReference type="Proteomes" id="UP001202961">
    <property type="component" value="Unassembled WGS sequence"/>
</dbReference>
<organism evidence="2 3">
    <name type="scientific">Aporhodopirellula aestuarii</name>
    <dbReference type="NCBI Taxonomy" id="2950107"/>
    <lineage>
        <taxon>Bacteria</taxon>
        <taxon>Pseudomonadati</taxon>
        <taxon>Planctomycetota</taxon>
        <taxon>Planctomycetia</taxon>
        <taxon>Pirellulales</taxon>
        <taxon>Pirellulaceae</taxon>
        <taxon>Aporhodopirellula</taxon>
    </lineage>
</organism>
<reference evidence="2 3" key="1">
    <citation type="journal article" date="2022" name="Syst. Appl. Microbiol.">
        <title>Rhodopirellula aestuarii sp. nov., a novel member of the genus Rhodopirellula isolated from brackish sediments collected in the Tagus River estuary, Portugal.</title>
        <authorList>
            <person name="Vitorino I.R."/>
            <person name="Klimek D."/>
            <person name="Calusinska M."/>
            <person name="Lobo-da-Cunha A."/>
            <person name="Vasconcelos V."/>
            <person name="Lage O.M."/>
        </authorList>
    </citation>
    <scope>NUCLEOTIDE SEQUENCE [LARGE SCALE GENOMIC DNA]</scope>
    <source>
        <strain evidence="2 3">ICT_H3.1</strain>
    </source>
</reference>
<keyword evidence="3" id="KW-1185">Reference proteome</keyword>
<evidence type="ECO:0000313" key="3">
    <source>
        <dbReference type="Proteomes" id="UP001202961"/>
    </source>
</evidence>
<sequence>MKNIPSHLITALAFAVPGAVFAWCLSNGQGPAMWRWIPLSAGIGTFATAIVVWPWVAQEETSCLRCSIAGGVVGMLAHPVTAVVLIVIMSVLSAFELLPPLPEVRASWPTSIEEMLKFATFLVFWWCLLAIFWIGWLTAAIGAILGFIGALVRRWTSSYVDQKQLRLTGHLAVPSLFLLLTSMLSIVGCAAFMVLRLPPPTQDVVVSKSAEHFEGEPNPGDVFADVLTGAKLIKYEDPDGDLSWKFTEKGFGIVVGDSGLPPELMYELGLPTRDVQRIHGSWSVNGQLLFLTNIQVDGRPSEHDEVVLGCNYASGKLLIYAADHYEFQPGS</sequence>
<name>A0ABT0U6N8_9BACT</name>
<gene>
    <name evidence="2" type="ORF">NB063_17160</name>
</gene>
<feature type="transmembrane region" description="Helical" evidence="1">
    <location>
        <begin position="173"/>
        <end position="195"/>
    </location>
</feature>
<evidence type="ECO:0000256" key="1">
    <source>
        <dbReference type="SAM" id="Phobius"/>
    </source>
</evidence>
<dbReference type="EMBL" id="JAMQBK010000044">
    <property type="protein sequence ID" value="MCM2372339.1"/>
    <property type="molecule type" value="Genomic_DNA"/>
</dbReference>
<feature type="transmembrane region" description="Helical" evidence="1">
    <location>
        <begin position="123"/>
        <end position="152"/>
    </location>
</feature>
<keyword evidence="1" id="KW-1133">Transmembrane helix</keyword>
<feature type="transmembrane region" description="Helical" evidence="1">
    <location>
        <begin position="68"/>
        <end position="95"/>
    </location>
</feature>
<feature type="transmembrane region" description="Helical" evidence="1">
    <location>
        <begin position="32"/>
        <end position="56"/>
    </location>
</feature>
<protein>
    <submittedName>
        <fullName evidence="2">Uncharacterized protein</fullName>
    </submittedName>
</protein>
<dbReference type="RefSeq" id="WP_250929974.1">
    <property type="nucleotide sequence ID" value="NZ_JAMQBK010000044.1"/>
</dbReference>
<keyword evidence="1" id="KW-0812">Transmembrane</keyword>
<proteinExistence type="predicted"/>
<accession>A0ABT0U6N8</accession>
<keyword evidence="1" id="KW-0472">Membrane</keyword>
<evidence type="ECO:0000313" key="2">
    <source>
        <dbReference type="EMBL" id="MCM2372339.1"/>
    </source>
</evidence>